<gene>
    <name evidence="1" type="ORF">EX30DRAFT_380880</name>
</gene>
<dbReference type="InParanoid" id="A0A4S2N369"/>
<dbReference type="AlphaFoldDB" id="A0A4S2N369"/>
<sequence>MYWCGSTTGGRSVRGAWKDHHRQRMVALATKDRPIQVYQPSEGGAYYSVDANTAEFHNLFDVHFIAVIQCTEPACREQKDFFKVTERESEDSSVASKFALDLDGNAFSGRYYHPLKSGSVVFKATIFKELA</sequence>
<dbReference type="OrthoDB" id="5152223at2759"/>
<organism evidence="1 2">
    <name type="scientific">Ascodesmis nigricans</name>
    <dbReference type="NCBI Taxonomy" id="341454"/>
    <lineage>
        <taxon>Eukaryota</taxon>
        <taxon>Fungi</taxon>
        <taxon>Dikarya</taxon>
        <taxon>Ascomycota</taxon>
        <taxon>Pezizomycotina</taxon>
        <taxon>Pezizomycetes</taxon>
        <taxon>Pezizales</taxon>
        <taxon>Ascodesmidaceae</taxon>
        <taxon>Ascodesmis</taxon>
    </lineage>
</organism>
<protein>
    <submittedName>
        <fullName evidence="1">Uncharacterized protein</fullName>
    </submittedName>
</protein>
<reference evidence="1 2" key="1">
    <citation type="submission" date="2019-04" db="EMBL/GenBank/DDBJ databases">
        <title>Comparative genomics and transcriptomics to analyze fruiting body development in filamentous ascomycetes.</title>
        <authorList>
            <consortium name="DOE Joint Genome Institute"/>
            <person name="Lutkenhaus R."/>
            <person name="Traeger S."/>
            <person name="Breuer J."/>
            <person name="Kuo A."/>
            <person name="Lipzen A."/>
            <person name="Pangilinan J."/>
            <person name="Dilworth D."/>
            <person name="Sandor L."/>
            <person name="Poggeler S."/>
            <person name="Barry K."/>
            <person name="Grigoriev I.V."/>
            <person name="Nowrousian M."/>
        </authorList>
    </citation>
    <scope>NUCLEOTIDE SEQUENCE [LARGE SCALE GENOMIC DNA]</scope>
    <source>
        <strain evidence="1 2">CBS 389.68</strain>
    </source>
</reference>
<evidence type="ECO:0000313" key="2">
    <source>
        <dbReference type="Proteomes" id="UP000298138"/>
    </source>
</evidence>
<accession>A0A4S2N369</accession>
<name>A0A4S2N369_9PEZI</name>
<dbReference type="Proteomes" id="UP000298138">
    <property type="component" value="Unassembled WGS sequence"/>
</dbReference>
<evidence type="ECO:0000313" key="1">
    <source>
        <dbReference type="EMBL" id="TGZ83600.1"/>
    </source>
</evidence>
<keyword evidence="2" id="KW-1185">Reference proteome</keyword>
<dbReference type="EMBL" id="ML220113">
    <property type="protein sequence ID" value="TGZ83600.1"/>
    <property type="molecule type" value="Genomic_DNA"/>
</dbReference>
<proteinExistence type="predicted"/>